<comment type="similarity">
    <text evidence="2">Belongs to the ISY1 family.</text>
</comment>
<dbReference type="InterPro" id="IPR029012">
    <property type="entry name" value="Helix_hairpin_bin_sf"/>
</dbReference>
<protein>
    <recommendedName>
        <fullName evidence="6">Pre-mRNA-splicing factor ISY1</fullName>
    </recommendedName>
</protein>
<dbReference type="AlphaFoldDB" id="G0URF7"/>
<dbReference type="GO" id="GO:0000350">
    <property type="term" value="P:generation of catalytic spliceosome for second transesterification step"/>
    <property type="evidence" value="ECO:0007669"/>
    <property type="project" value="InterPro"/>
</dbReference>
<name>G0URF7_TRYCI</name>
<dbReference type="InterPro" id="IPR037200">
    <property type="entry name" value="Isy1_sf"/>
</dbReference>
<keyword evidence="3" id="KW-0539">Nucleus</keyword>
<sequence>MWMKYNISRSSFRPPKLHAHIESCFFLCYYYCYHLESLCRMQDYLREIEGKLARKTERQDTLLYRLAKRKADEVRLAKLGIRCIPSNPLETTDVNVAKYVIFKLKQEIGDKVARLRNANLLSIETHGEVTVRAKNDEVNHLISKKDLWERRLATLKGECHRGKRPQKIYFGSASYLPEARKKGCGTTDHTSDDGDGYVSSNSQVSSCSEDIPQKPSDLYLGQVTSRSSEESLRSIEAGAEQRLRLKHFYSEENSLKHTREEGTAFIVNIVLPEEINFRRLLVERKKRAFQERINALRG</sequence>
<dbReference type="GO" id="GO:0005634">
    <property type="term" value="C:nucleus"/>
    <property type="evidence" value="ECO:0007669"/>
    <property type="project" value="UniProtKB-SubCell"/>
</dbReference>
<dbReference type="EMBL" id="HE575321">
    <property type="protein sequence ID" value="CCC91969.1"/>
    <property type="molecule type" value="Genomic_DNA"/>
</dbReference>
<evidence type="ECO:0000313" key="5">
    <source>
        <dbReference type="EMBL" id="CCC91969.1"/>
    </source>
</evidence>
<dbReference type="Gene3D" id="1.10.287.660">
    <property type="entry name" value="Helix hairpin bin"/>
    <property type="match status" value="1"/>
</dbReference>
<dbReference type="PANTHER" id="PTHR13021">
    <property type="entry name" value="PRE-MRNA-SPLICING FACTOR ISY1"/>
    <property type="match status" value="1"/>
</dbReference>
<dbReference type="InterPro" id="IPR009360">
    <property type="entry name" value="Isy1"/>
</dbReference>
<evidence type="ECO:0000256" key="3">
    <source>
        <dbReference type="ARBA" id="ARBA00023242"/>
    </source>
</evidence>
<organism evidence="5">
    <name type="scientific">Trypanosoma congolense (strain IL3000)</name>
    <dbReference type="NCBI Taxonomy" id="1068625"/>
    <lineage>
        <taxon>Eukaryota</taxon>
        <taxon>Discoba</taxon>
        <taxon>Euglenozoa</taxon>
        <taxon>Kinetoplastea</taxon>
        <taxon>Metakinetoplastina</taxon>
        <taxon>Trypanosomatida</taxon>
        <taxon>Trypanosomatidae</taxon>
        <taxon>Trypanosoma</taxon>
        <taxon>Nannomonas</taxon>
    </lineage>
</organism>
<evidence type="ECO:0000256" key="4">
    <source>
        <dbReference type="SAM" id="MobiDB-lite"/>
    </source>
</evidence>
<dbReference type="SUPFAM" id="SSF140102">
    <property type="entry name" value="ISY1 domain-like"/>
    <property type="match status" value="1"/>
</dbReference>
<comment type="subcellular location">
    <subcellularLocation>
        <location evidence="1">Nucleus</location>
    </subcellularLocation>
</comment>
<evidence type="ECO:0000256" key="2">
    <source>
        <dbReference type="ARBA" id="ARBA00007002"/>
    </source>
</evidence>
<gene>
    <name evidence="5" type="ORF">TCIL3000_8_1880</name>
</gene>
<reference evidence="5" key="1">
    <citation type="journal article" date="2012" name="Proc. Natl. Acad. Sci. U.S.A.">
        <title>Antigenic diversity is generated by distinct evolutionary mechanisms in African trypanosome species.</title>
        <authorList>
            <person name="Jackson A.P."/>
            <person name="Berry A."/>
            <person name="Aslett M."/>
            <person name="Allison H.C."/>
            <person name="Burton P."/>
            <person name="Vavrova-Anderson J."/>
            <person name="Brown R."/>
            <person name="Browne H."/>
            <person name="Corton N."/>
            <person name="Hauser H."/>
            <person name="Gamble J."/>
            <person name="Gilderthorp R."/>
            <person name="Marcello L."/>
            <person name="McQuillan J."/>
            <person name="Otto T.D."/>
            <person name="Quail M.A."/>
            <person name="Sanders M.J."/>
            <person name="van Tonder A."/>
            <person name="Ginger M.L."/>
            <person name="Field M.C."/>
            <person name="Barry J.D."/>
            <person name="Hertz-Fowler C."/>
            <person name="Berriman M."/>
        </authorList>
    </citation>
    <scope>NUCLEOTIDE SEQUENCE</scope>
    <source>
        <strain evidence="5">IL3000</strain>
    </source>
</reference>
<feature type="region of interest" description="Disordered" evidence="4">
    <location>
        <begin position="181"/>
        <end position="210"/>
    </location>
</feature>
<feature type="compositionally biased region" description="Low complexity" evidence="4">
    <location>
        <begin position="199"/>
        <end position="208"/>
    </location>
</feature>
<dbReference type="VEuPathDB" id="TriTrypDB:TcIL3000_8_1880"/>
<proteinExistence type="inferred from homology"/>
<evidence type="ECO:0000256" key="1">
    <source>
        <dbReference type="ARBA" id="ARBA00004123"/>
    </source>
</evidence>
<dbReference type="Pfam" id="PF06246">
    <property type="entry name" value="Isy1"/>
    <property type="match status" value="1"/>
</dbReference>
<evidence type="ECO:0008006" key="6">
    <source>
        <dbReference type="Google" id="ProtNLM"/>
    </source>
</evidence>
<accession>G0URF7</accession>